<dbReference type="GO" id="GO:0016020">
    <property type="term" value="C:membrane"/>
    <property type="evidence" value="ECO:0007669"/>
    <property type="project" value="UniProtKB-SubCell"/>
</dbReference>
<feature type="transmembrane region" description="Helical" evidence="7">
    <location>
        <begin position="392"/>
        <end position="416"/>
    </location>
</feature>
<reference evidence="9 10" key="1">
    <citation type="submission" date="2014-06" db="EMBL/GenBank/DDBJ databases">
        <title>Evolutionary Origins and Diversification of the Mycorrhizal Mutualists.</title>
        <authorList>
            <consortium name="DOE Joint Genome Institute"/>
            <consortium name="Mycorrhizal Genomics Consortium"/>
            <person name="Kohler A."/>
            <person name="Kuo A."/>
            <person name="Nagy L.G."/>
            <person name="Floudas D."/>
            <person name="Copeland A."/>
            <person name="Barry K.W."/>
            <person name="Cichocki N."/>
            <person name="Veneault-Fourrey C."/>
            <person name="LaButti K."/>
            <person name="Lindquist E.A."/>
            <person name="Lipzen A."/>
            <person name="Lundell T."/>
            <person name="Morin E."/>
            <person name="Murat C."/>
            <person name="Riley R."/>
            <person name="Ohm R."/>
            <person name="Sun H."/>
            <person name="Tunlid A."/>
            <person name="Henrissat B."/>
            <person name="Grigoriev I.V."/>
            <person name="Hibbett D.S."/>
            <person name="Martin F."/>
        </authorList>
    </citation>
    <scope>NUCLEOTIDE SEQUENCE [LARGE SCALE GENOMIC DNA]</scope>
    <source>
        <strain evidence="9 10">SS14</strain>
    </source>
</reference>
<feature type="transmembrane region" description="Helical" evidence="7">
    <location>
        <begin position="233"/>
        <end position="253"/>
    </location>
</feature>
<evidence type="ECO:0000256" key="1">
    <source>
        <dbReference type="ARBA" id="ARBA00004141"/>
    </source>
</evidence>
<dbReference type="Gene3D" id="1.20.1530.20">
    <property type="match status" value="1"/>
</dbReference>
<feature type="transmembrane region" description="Helical" evidence="7">
    <location>
        <begin position="422"/>
        <end position="444"/>
    </location>
</feature>
<comment type="subcellular location">
    <subcellularLocation>
        <location evidence="1">Membrane</location>
        <topology evidence="1">Multi-pass membrane protein</topology>
    </subcellularLocation>
</comment>
<feature type="transmembrane region" description="Helical" evidence="7">
    <location>
        <begin position="166"/>
        <end position="191"/>
    </location>
</feature>
<feature type="transmembrane region" description="Helical" evidence="7">
    <location>
        <begin position="12"/>
        <end position="30"/>
    </location>
</feature>
<accession>A0A0C9VJL4</accession>
<feature type="transmembrane region" description="Helical" evidence="7">
    <location>
        <begin position="301"/>
        <end position="323"/>
    </location>
</feature>
<keyword evidence="5" id="KW-0406">Ion transport</keyword>
<gene>
    <name evidence="9" type="ORF">M422DRAFT_60950</name>
</gene>
<dbReference type="Pfam" id="PF00999">
    <property type="entry name" value="Na_H_Exchanger"/>
    <property type="match status" value="2"/>
</dbReference>
<protein>
    <recommendedName>
        <fullName evidence="8">Cation/H+ exchanger transmembrane domain-containing protein</fullName>
    </recommendedName>
</protein>
<feature type="transmembrane region" description="Helical" evidence="7">
    <location>
        <begin position="203"/>
        <end position="221"/>
    </location>
</feature>
<dbReference type="HOGENOM" id="CLU_005126_10_1_1"/>
<feature type="domain" description="Cation/H+ exchanger transmembrane" evidence="8">
    <location>
        <begin position="311"/>
        <end position="440"/>
    </location>
</feature>
<evidence type="ECO:0000256" key="3">
    <source>
        <dbReference type="ARBA" id="ARBA00022692"/>
    </source>
</evidence>
<evidence type="ECO:0000256" key="6">
    <source>
        <dbReference type="ARBA" id="ARBA00023136"/>
    </source>
</evidence>
<dbReference type="Proteomes" id="UP000054279">
    <property type="component" value="Unassembled WGS sequence"/>
</dbReference>
<keyword evidence="6 7" id="KW-0472">Membrane</keyword>
<evidence type="ECO:0000256" key="5">
    <source>
        <dbReference type="ARBA" id="ARBA00023065"/>
    </source>
</evidence>
<keyword evidence="10" id="KW-1185">Reference proteome</keyword>
<evidence type="ECO:0000259" key="8">
    <source>
        <dbReference type="Pfam" id="PF00999"/>
    </source>
</evidence>
<dbReference type="InterPro" id="IPR006153">
    <property type="entry name" value="Cation/H_exchanger_TM"/>
</dbReference>
<feature type="transmembrane region" description="Helical" evidence="7">
    <location>
        <begin position="134"/>
        <end position="154"/>
    </location>
</feature>
<evidence type="ECO:0000256" key="7">
    <source>
        <dbReference type="SAM" id="Phobius"/>
    </source>
</evidence>
<dbReference type="EMBL" id="KN837168">
    <property type="protein sequence ID" value="KIJ37591.1"/>
    <property type="molecule type" value="Genomic_DNA"/>
</dbReference>
<keyword evidence="2" id="KW-0813">Transport</keyword>
<dbReference type="InterPro" id="IPR038770">
    <property type="entry name" value="Na+/solute_symporter_sf"/>
</dbReference>
<dbReference type="GO" id="GO:1902600">
    <property type="term" value="P:proton transmembrane transport"/>
    <property type="evidence" value="ECO:0007669"/>
    <property type="project" value="InterPro"/>
</dbReference>
<feature type="transmembrane region" description="Helical" evidence="7">
    <location>
        <begin position="358"/>
        <end position="380"/>
    </location>
</feature>
<evidence type="ECO:0000256" key="2">
    <source>
        <dbReference type="ARBA" id="ARBA00022448"/>
    </source>
</evidence>
<dbReference type="GO" id="GO:0015297">
    <property type="term" value="F:antiporter activity"/>
    <property type="evidence" value="ECO:0007669"/>
    <property type="project" value="InterPro"/>
</dbReference>
<feature type="transmembrane region" description="Helical" evidence="7">
    <location>
        <begin position="259"/>
        <end position="280"/>
    </location>
</feature>
<dbReference type="InterPro" id="IPR050794">
    <property type="entry name" value="CPA2_transporter"/>
</dbReference>
<dbReference type="AlphaFoldDB" id="A0A0C9VJL4"/>
<dbReference type="OrthoDB" id="2687058at2759"/>
<sequence>MGSSFYCHNSHLATLHLCFLGLWVACFSYLDSQEENYKNIQGRSGALTSNGRPLELRLLLYSRDSAPEQDGLLNGDDHTASDPSDPLRIWIIQIGKKLREPRVTAEVLGGIRLGPTALGRIPGFTKHIFPQDSIRYLTLVANIGLVLFLFLVGLEIDGSVIKRNARLSVTIALGGMVIPFGLGSTFSVAIYKQFVDGSTEFTHFLLFVGDAFSITTFPVLCRILTELKMPDTTVGIVVLSAGVGNDIVGWVLLALSVALVNASSGLSALWVLLALLRWVVHQTGSIESGPTMFFKAQRMTLGPNLFITFIGVHAIFGGLAISLTEKLEDVVSTVFLSLYFTLSGLSTDLGLLNNGITWAYAIGIIALAYIGKFGGCAIAARISGFRWREATTIGTLMSCKGLVELIVLNVGLSAGILDTRVFSMFVLEALVLTFMTTPVVVNIYPPQYRKRVVANSWTSSQSRFEFWNTRLTVALDKIEHLPTLMAGVQLFHPVSTTSERLEEVKDLAMAVPPPMIDALRVIEVSGRAGDIMKLNVTDSLVQTDPCLVPSDALASKVTEHAQDNLSHMVLIPWLPPSIPVIQVHGLGDHIQTPTVLDPASGTHNNNPFDDIFKLSIVGHSSRAVQSQFVREVYSQFTVDVALYGPDDRLALELVVQLCAVPGTTAKITRIKKTPFDPQVSTLYNGPYSLQSETADSIIWQNYFQPSGTTFNLSIRDLSRIVFTEISSPVPLQDIIKLSEHETDAAVKRKCRPLIIVGRGQAAETHHEELGMHFKKAGHVAGDVRKIMGDVVTSFIVSNGSDGLLVVQAAAVLKRD</sequence>
<name>A0A0C9VJL4_SPHS4</name>
<evidence type="ECO:0000256" key="4">
    <source>
        <dbReference type="ARBA" id="ARBA00022989"/>
    </source>
</evidence>
<feature type="domain" description="Cation/H+ exchanger transmembrane" evidence="8">
    <location>
        <begin position="94"/>
        <end position="278"/>
    </location>
</feature>
<proteinExistence type="predicted"/>
<evidence type="ECO:0000313" key="10">
    <source>
        <dbReference type="Proteomes" id="UP000054279"/>
    </source>
</evidence>
<dbReference type="PANTHER" id="PTHR32468">
    <property type="entry name" value="CATION/H + ANTIPORTER"/>
    <property type="match status" value="1"/>
</dbReference>
<dbReference type="PANTHER" id="PTHR32468:SF0">
    <property type="entry name" value="K(+)_H(+) ANTIPORTER 1"/>
    <property type="match status" value="1"/>
</dbReference>
<organism evidence="9 10">
    <name type="scientific">Sphaerobolus stellatus (strain SS14)</name>
    <dbReference type="NCBI Taxonomy" id="990650"/>
    <lineage>
        <taxon>Eukaryota</taxon>
        <taxon>Fungi</taxon>
        <taxon>Dikarya</taxon>
        <taxon>Basidiomycota</taxon>
        <taxon>Agaricomycotina</taxon>
        <taxon>Agaricomycetes</taxon>
        <taxon>Phallomycetidae</taxon>
        <taxon>Geastrales</taxon>
        <taxon>Sphaerobolaceae</taxon>
        <taxon>Sphaerobolus</taxon>
    </lineage>
</organism>
<keyword evidence="4 7" id="KW-1133">Transmembrane helix</keyword>
<keyword evidence="3 7" id="KW-0812">Transmembrane</keyword>
<evidence type="ECO:0000313" key="9">
    <source>
        <dbReference type="EMBL" id="KIJ37591.1"/>
    </source>
</evidence>